<dbReference type="AlphaFoldDB" id="A0A0E3SES8"/>
<dbReference type="Pfam" id="PF08241">
    <property type="entry name" value="Methyltransf_11"/>
    <property type="match status" value="1"/>
</dbReference>
<keyword evidence="2" id="KW-0808">Transferase</keyword>
<dbReference type="InterPro" id="IPR013216">
    <property type="entry name" value="Methyltransf_11"/>
</dbReference>
<keyword evidence="2" id="KW-0489">Methyltransferase</keyword>
<dbReference type="Proteomes" id="UP000033101">
    <property type="component" value="Chromosome"/>
</dbReference>
<dbReference type="InterPro" id="IPR029063">
    <property type="entry name" value="SAM-dependent_MTases_sf"/>
</dbReference>
<organism evidence="2 3">
    <name type="scientific">Methanosarcina horonobensis HB-1 = JCM 15518</name>
    <dbReference type="NCBI Taxonomy" id="1434110"/>
    <lineage>
        <taxon>Archaea</taxon>
        <taxon>Methanobacteriati</taxon>
        <taxon>Methanobacteriota</taxon>
        <taxon>Stenosarchaea group</taxon>
        <taxon>Methanomicrobia</taxon>
        <taxon>Methanosarcinales</taxon>
        <taxon>Methanosarcinaceae</taxon>
        <taxon>Methanosarcina</taxon>
    </lineage>
</organism>
<dbReference type="PANTHER" id="PTHR43591:SF24">
    <property type="entry name" value="2-METHOXY-6-POLYPRENYL-1,4-BENZOQUINOL METHYLASE, MITOCHONDRIAL"/>
    <property type="match status" value="1"/>
</dbReference>
<dbReference type="PATRIC" id="fig|1434110.4.peg.3890"/>
<dbReference type="STRING" id="1434110.MSHOH_3018"/>
<name>A0A0E3SES8_9EURY</name>
<sequence length="216" mass="24325">MEEKLTDEEKEYYSLTRKAFAALAPFYDIIAAPFSGVRDRVVSLTNAQEGAKILDVATGTGKQAFAFAEKGYETVGIDLSNAMLNVAKKKSKFKNARFEVADATNLPFEDNSFDVSCVSFALHDMPLSIRKKVLREMVRVTRTKGIIVVADYGLPESKISKFLIYHFTVLFEAEYYKDFVRSDLEPLLNRNRIKIIEKVTVLHGAGRILKGINNKL</sequence>
<dbReference type="Gene3D" id="3.40.50.150">
    <property type="entry name" value="Vaccinia Virus protein VP39"/>
    <property type="match status" value="1"/>
</dbReference>
<gene>
    <name evidence="2" type="ORF">MSHOH_3018</name>
</gene>
<accession>A0A0E3SES8</accession>
<dbReference type="RefSeq" id="WP_052730898.1">
    <property type="nucleotide sequence ID" value="NZ_CP009516.1"/>
</dbReference>
<feature type="domain" description="Methyltransferase type 11" evidence="1">
    <location>
        <begin position="54"/>
        <end position="149"/>
    </location>
</feature>
<dbReference type="GeneID" id="25419457"/>
<dbReference type="GO" id="GO:0043770">
    <property type="term" value="F:demethylmenaquinone methyltransferase activity"/>
    <property type="evidence" value="ECO:0007669"/>
    <property type="project" value="UniProtKB-EC"/>
</dbReference>
<evidence type="ECO:0000313" key="2">
    <source>
        <dbReference type="EMBL" id="AKB79501.1"/>
    </source>
</evidence>
<dbReference type="GO" id="GO:0032259">
    <property type="term" value="P:methylation"/>
    <property type="evidence" value="ECO:0007669"/>
    <property type="project" value="UniProtKB-KW"/>
</dbReference>
<evidence type="ECO:0000259" key="1">
    <source>
        <dbReference type="Pfam" id="PF08241"/>
    </source>
</evidence>
<dbReference type="CDD" id="cd02440">
    <property type="entry name" value="AdoMet_MTases"/>
    <property type="match status" value="1"/>
</dbReference>
<reference evidence="2 3" key="1">
    <citation type="submission" date="2014-07" db="EMBL/GenBank/DDBJ databases">
        <title>Methanogenic archaea and the global carbon cycle.</title>
        <authorList>
            <person name="Henriksen J.R."/>
            <person name="Luke J."/>
            <person name="Reinhart S."/>
            <person name="Benedict M.N."/>
            <person name="Youngblut N.D."/>
            <person name="Metcalf M.E."/>
            <person name="Whitaker R.J."/>
            <person name="Metcalf W.W."/>
        </authorList>
    </citation>
    <scope>NUCLEOTIDE SEQUENCE [LARGE SCALE GENOMIC DNA]</scope>
    <source>
        <strain evidence="2 3">HB-1</strain>
    </source>
</reference>
<dbReference type="OrthoDB" id="1018at2157"/>
<keyword evidence="3" id="KW-1185">Reference proteome</keyword>
<dbReference type="GO" id="GO:0008757">
    <property type="term" value="F:S-adenosylmethionine-dependent methyltransferase activity"/>
    <property type="evidence" value="ECO:0007669"/>
    <property type="project" value="InterPro"/>
</dbReference>
<dbReference type="EC" id="2.1.1.163" evidence="2"/>
<dbReference type="KEGG" id="mhor:MSHOH_3018"/>
<evidence type="ECO:0000313" key="3">
    <source>
        <dbReference type="Proteomes" id="UP000033101"/>
    </source>
</evidence>
<dbReference type="EMBL" id="CP009516">
    <property type="protein sequence ID" value="AKB79501.1"/>
    <property type="molecule type" value="Genomic_DNA"/>
</dbReference>
<dbReference type="HOGENOM" id="CLU_098966_0_0_2"/>
<dbReference type="SUPFAM" id="SSF53335">
    <property type="entry name" value="S-adenosyl-L-methionine-dependent methyltransferases"/>
    <property type="match status" value="1"/>
</dbReference>
<proteinExistence type="predicted"/>
<protein>
    <submittedName>
        <fullName evidence="2">2-heptaprenyl-1,4-naphthoquinone methyltransferase</fullName>
        <ecNumber evidence="2">2.1.1.163</ecNumber>
    </submittedName>
</protein>
<dbReference type="PANTHER" id="PTHR43591">
    <property type="entry name" value="METHYLTRANSFERASE"/>
    <property type="match status" value="1"/>
</dbReference>